<dbReference type="PANTHER" id="PTHR43549">
    <property type="entry name" value="MULTIDRUG RESISTANCE PROTEIN YPNP-RELATED"/>
    <property type="match status" value="1"/>
</dbReference>
<dbReference type="PIRSF" id="PIRSF006603">
    <property type="entry name" value="DinF"/>
    <property type="match status" value="1"/>
</dbReference>
<dbReference type="InterPro" id="IPR048279">
    <property type="entry name" value="MdtK-like"/>
</dbReference>
<organism evidence="9 10">
    <name type="scientific">Lysobacter cavernae</name>
    <dbReference type="NCBI Taxonomy" id="1685901"/>
    <lineage>
        <taxon>Bacteria</taxon>
        <taxon>Pseudomonadati</taxon>
        <taxon>Pseudomonadota</taxon>
        <taxon>Gammaproteobacteria</taxon>
        <taxon>Lysobacterales</taxon>
        <taxon>Lysobacteraceae</taxon>
        <taxon>Lysobacter</taxon>
    </lineage>
</organism>
<feature type="transmembrane region" description="Helical" evidence="8">
    <location>
        <begin position="288"/>
        <end position="308"/>
    </location>
</feature>
<evidence type="ECO:0000256" key="4">
    <source>
        <dbReference type="ARBA" id="ARBA00022692"/>
    </source>
</evidence>
<gene>
    <name evidence="9" type="ORF">ACFOLC_02305</name>
</gene>
<evidence type="ECO:0000313" key="10">
    <source>
        <dbReference type="Proteomes" id="UP001595740"/>
    </source>
</evidence>
<feature type="transmembrane region" description="Helical" evidence="8">
    <location>
        <begin position="95"/>
        <end position="117"/>
    </location>
</feature>
<accession>A0ABV7RMI6</accession>
<dbReference type="Proteomes" id="UP001595740">
    <property type="component" value="Unassembled WGS sequence"/>
</dbReference>
<comment type="caution">
    <text evidence="9">The sequence shown here is derived from an EMBL/GenBank/DDBJ whole genome shotgun (WGS) entry which is preliminary data.</text>
</comment>
<protein>
    <submittedName>
        <fullName evidence="9">MATE family efflux transporter</fullName>
    </submittedName>
</protein>
<feature type="transmembrane region" description="Helical" evidence="8">
    <location>
        <begin position="369"/>
        <end position="387"/>
    </location>
</feature>
<evidence type="ECO:0000256" key="5">
    <source>
        <dbReference type="ARBA" id="ARBA00022989"/>
    </source>
</evidence>
<feature type="region of interest" description="Disordered" evidence="7">
    <location>
        <begin position="463"/>
        <end position="502"/>
    </location>
</feature>
<evidence type="ECO:0000256" key="3">
    <source>
        <dbReference type="ARBA" id="ARBA00022475"/>
    </source>
</evidence>
<evidence type="ECO:0000256" key="8">
    <source>
        <dbReference type="SAM" id="Phobius"/>
    </source>
</evidence>
<feature type="transmembrane region" description="Helical" evidence="8">
    <location>
        <begin position="170"/>
        <end position="189"/>
    </location>
</feature>
<dbReference type="NCBIfam" id="TIGR00797">
    <property type="entry name" value="matE"/>
    <property type="match status" value="1"/>
</dbReference>
<feature type="transmembrane region" description="Helical" evidence="8">
    <location>
        <begin position="329"/>
        <end position="349"/>
    </location>
</feature>
<feature type="transmembrane region" description="Helical" evidence="8">
    <location>
        <begin position="240"/>
        <end position="268"/>
    </location>
</feature>
<sequence>MTPTSHNLTEGPIGRNLLAFALPILGGNVAQSLNGSVNAVWVGRFLGEEALTATANANNIMFFLIGSVFGIGMAATILIAQAIGARDIVQARRVMGTSATFFISLSAVIAVLGWWLSRHLLAAMGTPAVSLQLAEDYLQVIFLAMPTLYAFAFLSAALRGAGDSRTPFRFLLVAVLLDIVFNPLLIFGMGPFPELGIAGSAWATLLSQGLTLCALLLYLRHKRHPLWLGRRDAHMFKVDLTILRALVVKGVPMGLQMVLISLAMIAMMAMVNHYGTDTTAAYGAAMQLWTYVQMPAMAIGAACSSMAAQNVGAGRWDRVSATARLGVTFNFLLTGALIAPLILLDRWTLALFLPEGSSALEIARHLNHISVWSFLFFGVTFVVSGVVRSTGAVIPPLLILALALWGIRVPFANLLQPRLGTDAIWWSFPISAVCSMVMALAYYRWGHWRRARMLPPDPHEVAVPAEVPAAPPSPVADPSAEADDPLPLQQSAALHPGPATER</sequence>
<feature type="transmembrane region" description="Helical" evidence="8">
    <location>
        <begin position="195"/>
        <end position="219"/>
    </location>
</feature>
<feature type="transmembrane region" description="Helical" evidence="8">
    <location>
        <begin position="137"/>
        <end position="158"/>
    </location>
</feature>
<feature type="transmembrane region" description="Helical" evidence="8">
    <location>
        <begin position="423"/>
        <end position="443"/>
    </location>
</feature>
<keyword evidence="3" id="KW-1003">Cell membrane</keyword>
<dbReference type="CDD" id="cd13138">
    <property type="entry name" value="MATE_yoeA_like"/>
    <property type="match status" value="1"/>
</dbReference>
<dbReference type="EMBL" id="JBHRXK010000001">
    <property type="protein sequence ID" value="MFC3549841.1"/>
    <property type="molecule type" value="Genomic_DNA"/>
</dbReference>
<dbReference type="InterPro" id="IPR002528">
    <property type="entry name" value="MATE_fam"/>
</dbReference>
<dbReference type="RefSeq" id="WP_386757147.1">
    <property type="nucleotide sequence ID" value="NZ_JBHRXK010000001.1"/>
</dbReference>
<evidence type="ECO:0000256" key="6">
    <source>
        <dbReference type="ARBA" id="ARBA00023136"/>
    </source>
</evidence>
<name>A0ABV7RMI6_9GAMM</name>
<keyword evidence="2" id="KW-0813">Transport</keyword>
<evidence type="ECO:0000256" key="7">
    <source>
        <dbReference type="SAM" id="MobiDB-lite"/>
    </source>
</evidence>
<evidence type="ECO:0000256" key="2">
    <source>
        <dbReference type="ARBA" id="ARBA00022448"/>
    </source>
</evidence>
<dbReference type="Pfam" id="PF01554">
    <property type="entry name" value="MatE"/>
    <property type="match status" value="2"/>
</dbReference>
<reference evidence="10" key="1">
    <citation type="journal article" date="2019" name="Int. J. Syst. Evol. Microbiol.">
        <title>The Global Catalogue of Microorganisms (GCM) 10K type strain sequencing project: providing services to taxonomists for standard genome sequencing and annotation.</title>
        <authorList>
            <consortium name="The Broad Institute Genomics Platform"/>
            <consortium name="The Broad Institute Genome Sequencing Center for Infectious Disease"/>
            <person name="Wu L."/>
            <person name="Ma J."/>
        </authorList>
    </citation>
    <scope>NUCLEOTIDE SEQUENCE [LARGE SCALE GENOMIC DNA]</scope>
    <source>
        <strain evidence="10">KCTC 42875</strain>
    </source>
</reference>
<proteinExistence type="predicted"/>
<keyword evidence="4 8" id="KW-0812">Transmembrane</keyword>
<dbReference type="PANTHER" id="PTHR43549:SF3">
    <property type="entry name" value="MULTIDRUG RESISTANCE PROTEIN YPNP-RELATED"/>
    <property type="match status" value="1"/>
</dbReference>
<feature type="transmembrane region" description="Helical" evidence="8">
    <location>
        <begin position="394"/>
        <end position="411"/>
    </location>
</feature>
<keyword evidence="6 8" id="KW-0472">Membrane</keyword>
<comment type="subcellular location">
    <subcellularLocation>
        <location evidence="1">Cell inner membrane</location>
        <topology evidence="1">Multi-pass membrane protein</topology>
    </subcellularLocation>
</comment>
<keyword evidence="10" id="KW-1185">Reference proteome</keyword>
<feature type="transmembrane region" description="Helical" evidence="8">
    <location>
        <begin position="60"/>
        <end position="83"/>
    </location>
</feature>
<keyword evidence="5 8" id="KW-1133">Transmembrane helix</keyword>
<evidence type="ECO:0000256" key="1">
    <source>
        <dbReference type="ARBA" id="ARBA00004429"/>
    </source>
</evidence>
<dbReference type="InterPro" id="IPR052031">
    <property type="entry name" value="Membrane_Transporter-Flippase"/>
</dbReference>
<evidence type="ECO:0000313" key="9">
    <source>
        <dbReference type="EMBL" id="MFC3549841.1"/>
    </source>
</evidence>